<dbReference type="Proteomes" id="UP000184172">
    <property type="component" value="Unassembled WGS sequence"/>
</dbReference>
<dbReference type="AlphaFoldDB" id="A0A1M6C6G8"/>
<sequence>MNSQNPKIEISSQVIMKTNGKSISIVKHWQGDYIIKNKL</sequence>
<protein>
    <submittedName>
        <fullName evidence="1">Uncharacterized protein</fullName>
    </submittedName>
</protein>
<keyword evidence="2" id="KW-1185">Reference proteome</keyword>
<evidence type="ECO:0000313" key="2">
    <source>
        <dbReference type="Proteomes" id="UP000184172"/>
    </source>
</evidence>
<dbReference type="STRING" id="797419.SAMN05216556_103149"/>
<proteinExistence type="predicted"/>
<gene>
    <name evidence="1" type="ORF">SAMN04487908_103148</name>
</gene>
<evidence type="ECO:0000313" key="1">
    <source>
        <dbReference type="EMBL" id="SHI56599.1"/>
    </source>
</evidence>
<reference evidence="2" key="1">
    <citation type="submission" date="2016-11" db="EMBL/GenBank/DDBJ databases">
        <authorList>
            <person name="Varghese N."/>
            <person name="Submissions S."/>
        </authorList>
    </citation>
    <scope>NUCLEOTIDE SEQUENCE [LARGE SCALE GENOMIC DNA]</scope>
    <source>
        <strain evidence="2">DSM 26349</strain>
    </source>
</reference>
<organism evidence="1 2">
    <name type="scientific">Aequorivita viscosa</name>
    <dbReference type="NCBI Taxonomy" id="797419"/>
    <lineage>
        <taxon>Bacteria</taxon>
        <taxon>Pseudomonadati</taxon>
        <taxon>Bacteroidota</taxon>
        <taxon>Flavobacteriia</taxon>
        <taxon>Flavobacteriales</taxon>
        <taxon>Flavobacteriaceae</taxon>
        <taxon>Aequorivita</taxon>
    </lineage>
</organism>
<dbReference type="EMBL" id="FQYV01000003">
    <property type="protein sequence ID" value="SHI56599.1"/>
    <property type="molecule type" value="Genomic_DNA"/>
</dbReference>
<name>A0A1M6C6G8_9FLAO</name>
<accession>A0A1M6C6G8</accession>